<feature type="compositionally biased region" description="Polar residues" evidence="1">
    <location>
        <begin position="70"/>
        <end position="82"/>
    </location>
</feature>
<evidence type="ECO:0000259" key="2">
    <source>
        <dbReference type="Pfam" id="PF22936"/>
    </source>
</evidence>
<feature type="region of interest" description="Disordered" evidence="1">
    <location>
        <begin position="255"/>
        <end position="277"/>
    </location>
</feature>
<dbReference type="PANTHER" id="PTHR47592">
    <property type="entry name" value="PBF68 PROTEIN"/>
    <property type="match status" value="1"/>
</dbReference>
<evidence type="ECO:0000256" key="1">
    <source>
        <dbReference type="SAM" id="MobiDB-lite"/>
    </source>
</evidence>
<dbReference type="GO" id="GO:0008270">
    <property type="term" value="F:zinc ion binding"/>
    <property type="evidence" value="ECO:0007669"/>
    <property type="project" value="InterPro"/>
</dbReference>
<reference evidence="3" key="1">
    <citation type="submission" date="2020-07" db="EMBL/GenBank/DDBJ databases">
        <authorList>
            <person name="Lin J."/>
        </authorList>
    </citation>
    <scope>NUCLEOTIDE SEQUENCE</scope>
</reference>
<feature type="region of interest" description="Disordered" evidence="1">
    <location>
        <begin position="310"/>
        <end position="337"/>
    </location>
</feature>
<gene>
    <name evidence="3" type="ORF">CB5_LOCUS27486</name>
</gene>
<feature type="compositionally biased region" description="Basic and acidic residues" evidence="1">
    <location>
        <begin position="328"/>
        <end position="337"/>
    </location>
</feature>
<sequence length="337" mass="36964">MQISNETGGASGQGLVARGRSREKGSGNRGTSRSKSKHRNLICGYCKKKGHIKADCFKLKNKEQRKNNGDKNQSQKNTNTEVEASVAARESDKNDIVFTVTDKTRRQDEWLMDSACSFHICTHREWFSTYMPIEGGDVLMENHSKCTVIRIGTVRVRIFDGVVRTISEVQHVPDMRKNLISLGTLDTKGFKYSSADGLMKVAKGNHVVMKAKLSDMLYVLQGFTVTGSAASKGEPSSDGRSQRWQRPVVAGCLRAGGVGGEGRQQRRPQLRGDRVPSAQGCLRCGTSDCGGAGKARECWGWTPELGEVAASQRSEARVPLQLGLTEQGKGREGEREK</sequence>
<dbReference type="Gene3D" id="4.10.60.10">
    <property type="entry name" value="Zinc finger, CCHC-type"/>
    <property type="match status" value="1"/>
</dbReference>
<name>A0A6V7QNC2_ANACO</name>
<dbReference type="AlphaFoldDB" id="A0A6V7QNC2"/>
<dbReference type="SUPFAM" id="SSF57756">
    <property type="entry name" value="Retrovirus zinc finger-like domains"/>
    <property type="match status" value="1"/>
</dbReference>
<dbReference type="EMBL" id="LR862137">
    <property type="protein sequence ID" value="CAD1844275.1"/>
    <property type="molecule type" value="Genomic_DNA"/>
</dbReference>
<dbReference type="InterPro" id="IPR054722">
    <property type="entry name" value="PolX-like_BBD"/>
</dbReference>
<feature type="domain" description="Retrovirus-related Pol polyprotein from transposon TNT 1-94-like beta-barrel" evidence="2">
    <location>
        <begin position="110"/>
        <end position="190"/>
    </location>
</feature>
<dbReference type="PANTHER" id="PTHR47592:SF27">
    <property type="entry name" value="OS08G0421700 PROTEIN"/>
    <property type="match status" value="1"/>
</dbReference>
<protein>
    <recommendedName>
        <fullName evidence="2">Retrovirus-related Pol polyprotein from transposon TNT 1-94-like beta-barrel domain-containing protein</fullName>
    </recommendedName>
</protein>
<dbReference type="InterPro" id="IPR036875">
    <property type="entry name" value="Znf_CCHC_sf"/>
</dbReference>
<dbReference type="Pfam" id="PF22936">
    <property type="entry name" value="Pol_BBD"/>
    <property type="match status" value="1"/>
</dbReference>
<dbReference type="GO" id="GO:0003676">
    <property type="term" value="F:nucleic acid binding"/>
    <property type="evidence" value="ECO:0007669"/>
    <property type="project" value="InterPro"/>
</dbReference>
<feature type="region of interest" description="Disordered" evidence="1">
    <location>
        <begin position="1"/>
        <end position="36"/>
    </location>
</feature>
<evidence type="ECO:0000313" key="3">
    <source>
        <dbReference type="EMBL" id="CAD1844275.1"/>
    </source>
</evidence>
<feature type="region of interest" description="Disordered" evidence="1">
    <location>
        <begin position="64"/>
        <end position="86"/>
    </location>
</feature>
<proteinExistence type="predicted"/>
<organism evidence="3">
    <name type="scientific">Ananas comosus var. bracteatus</name>
    <name type="common">red pineapple</name>
    <dbReference type="NCBI Taxonomy" id="296719"/>
    <lineage>
        <taxon>Eukaryota</taxon>
        <taxon>Viridiplantae</taxon>
        <taxon>Streptophyta</taxon>
        <taxon>Embryophyta</taxon>
        <taxon>Tracheophyta</taxon>
        <taxon>Spermatophyta</taxon>
        <taxon>Magnoliopsida</taxon>
        <taxon>Liliopsida</taxon>
        <taxon>Poales</taxon>
        <taxon>Bromeliaceae</taxon>
        <taxon>Bromelioideae</taxon>
        <taxon>Ananas</taxon>
    </lineage>
</organism>
<accession>A0A6V7QNC2</accession>